<evidence type="ECO:0000313" key="6">
    <source>
        <dbReference type="EMBL" id="KZV47129.1"/>
    </source>
</evidence>
<protein>
    <recommendedName>
        <fullName evidence="5">FLZ-type domain-containing protein</fullName>
    </recommendedName>
</protein>
<dbReference type="PANTHER" id="PTHR47208:SF5">
    <property type="entry name" value="FCS-LIKE ZINC FINGER 12-RELATED"/>
    <property type="match status" value="1"/>
</dbReference>
<proteinExistence type="inferred from homology"/>
<dbReference type="InterPro" id="IPR007650">
    <property type="entry name" value="Zf-FLZ_dom"/>
</dbReference>
<evidence type="ECO:0000256" key="4">
    <source>
        <dbReference type="PROSITE-ProRule" id="PRU01131"/>
    </source>
</evidence>
<evidence type="ECO:0000256" key="3">
    <source>
        <dbReference type="ARBA" id="ARBA00022771"/>
    </source>
</evidence>
<evidence type="ECO:0000256" key="1">
    <source>
        <dbReference type="ARBA" id="ARBA00009374"/>
    </source>
</evidence>
<dbReference type="GO" id="GO:0008270">
    <property type="term" value="F:zinc ion binding"/>
    <property type="evidence" value="ECO:0007669"/>
    <property type="project" value="UniProtKB-KW"/>
</dbReference>
<accession>A0A2Z7CQV2</accession>
<evidence type="ECO:0000259" key="5">
    <source>
        <dbReference type="PROSITE" id="PS51795"/>
    </source>
</evidence>
<evidence type="ECO:0000313" key="7">
    <source>
        <dbReference type="Proteomes" id="UP000250235"/>
    </source>
</evidence>
<evidence type="ECO:0000256" key="2">
    <source>
        <dbReference type="ARBA" id="ARBA00022723"/>
    </source>
</evidence>
<dbReference type="EMBL" id="KQ995309">
    <property type="protein sequence ID" value="KZV47129.1"/>
    <property type="molecule type" value="Genomic_DNA"/>
</dbReference>
<dbReference type="PANTHER" id="PTHR47208">
    <property type="entry name" value="OS02G0174800 PROTEIN"/>
    <property type="match status" value="1"/>
</dbReference>
<dbReference type="InterPro" id="IPR044604">
    <property type="entry name" value="FLZ12/13/14"/>
</dbReference>
<keyword evidence="3" id="KW-0862">Zinc</keyword>
<feature type="zinc finger region" description="FLZ-type" evidence="4">
    <location>
        <begin position="171"/>
        <end position="214"/>
    </location>
</feature>
<keyword evidence="7" id="KW-1185">Reference proteome</keyword>
<dbReference type="PROSITE" id="PS51795">
    <property type="entry name" value="ZF_FLZ"/>
    <property type="match status" value="1"/>
</dbReference>
<feature type="domain" description="FLZ-type" evidence="5">
    <location>
        <begin position="171"/>
        <end position="214"/>
    </location>
</feature>
<sequence length="245" mass="26557">MIGKNPKPVIGILAGSLVSGNRSGIVDVVTSSRSHLEPRAQSPRGIKCFDFGGVGLGIVAALEKSGDRGGETPANIALFNRNMSRSNPIPVKNPLRVGGYLEEFDMESSEEYTVVTSHGPDTHCTKVYYSGIEHGRKGHERAPFRIQSSKASVFHISPPRFWDVAGAPATDFLSSCNLCKKQLHGKDIYMYRGDKAFCSSECRYSQIVKDEGTEKCRSESSRSVEVSSSPLSNGHVFTTTGILAI</sequence>
<reference evidence="6 7" key="1">
    <citation type="journal article" date="2015" name="Proc. Natl. Acad. Sci. U.S.A.">
        <title>The resurrection genome of Boea hygrometrica: A blueprint for survival of dehydration.</title>
        <authorList>
            <person name="Xiao L."/>
            <person name="Yang G."/>
            <person name="Zhang L."/>
            <person name="Yang X."/>
            <person name="Zhao S."/>
            <person name="Ji Z."/>
            <person name="Zhou Q."/>
            <person name="Hu M."/>
            <person name="Wang Y."/>
            <person name="Chen M."/>
            <person name="Xu Y."/>
            <person name="Jin H."/>
            <person name="Xiao X."/>
            <person name="Hu G."/>
            <person name="Bao F."/>
            <person name="Hu Y."/>
            <person name="Wan P."/>
            <person name="Li L."/>
            <person name="Deng X."/>
            <person name="Kuang T."/>
            <person name="Xiang C."/>
            <person name="Zhu J.K."/>
            <person name="Oliver M.J."/>
            <person name="He Y."/>
        </authorList>
    </citation>
    <scope>NUCLEOTIDE SEQUENCE [LARGE SCALE GENOMIC DNA]</scope>
    <source>
        <strain evidence="7">cv. XS01</strain>
    </source>
</reference>
<keyword evidence="3" id="KW-0863">Zinc-finger</keyword>
<organism evidence="6 7">
    <name type="scientific">Dorcoceras hygrometricum</name>
    <dbReference type="NCBI Taxonomy" id="472368"/>
    <lineage>
        <taxon>Eukaryota</taxon>
        <taxon>Viridiplantae</taxon>
        <taxon>Streptophyta</taxon>
        <taxon>Embryophyta</taxon>
        <taxon>Tracheophyta</taxon>
        <taxon>Spermatophyta</taxon>
        <taxon>Magnoliopsida</taxon>
        <taxon>eudicotyledons</taxon>
        <taxon>Gunneridae</taxon>
        <taxon>Pentapetalae</taxon>
        <taxon>asterids</taxon>
        <taxon>lamiids</taxon>
        <taxon>Lamiales</taxon>
        <taxon>Gesneriaceae</taxon>
        <taxon>Didymocarpoideae</taxon>
        <taxon>Trichosporeae</taxon>
        <taxon>Loxocarpinae</taxon>
        <taxon>Dorcoceras</taxon>
    </lineage>
</organism>
<dbReference type="Proteomes" id="UP000250235">
    <property type="component" value="Unassembled WGS sequence"/>
</dbReference>
<dbReference type="OrthoDB" id="1932717at2759"/>
<name>A0A2Z7CQV2_9LAMI</name>
<gene>
    <name evidence="6" type="ORF">F511_30947</name>
</gene>
<dbReference type="AlphaFoldDB" id="A0A2Z7CQV2"/>
<keyword evidence="2" id="KW-0479">Metal-binding</keyword>
<dbReference type="Pfam" id="PF04570">
    <property type="entry name" value="zf-FLZ"/>
    <property type="match status" value="1"/>
</dbReference>
<comment type="similarity">
    <text evidence="1">Belongs to the FLZ family.</text>
</comment>